<keyword evidence="1" id="KW-0472">Membrane</keyword>
<feature type="transmembrane region" description="Helical" evidence="1">
    <location>
        <begin position="293"/>
        <end position="312"/>
    </location>
</feature>
<feature type="transmembrane region" description="Helical" evidence="1">
    <location>
        <begin position="92"/>
        <end position="110"/>
    </location>
</feature>
<dbReference type="EMBL" id="JADOGI010000035">
    <property type="protein sequence ID" value="MBF8186897.1"/>
    <property type="molecule type" value="Genomic_DNA"/>
</dbReference>
<feature type="transmembrane region" description="Helical" evidence="1">
    <location>
        <begin position="150"/>
        <end position="167"/>
    </location>
</feature>
<dbReference type="RefSeq" id="WP_195895867.1">
    <property type="nucleotide sequence ID" value="NZ_JADOGI010000035.1"/>
</dbReference>
<dbReference type="Proteomes" id="UP000605361">
    <property type="component" value="Unassembled WGS sequence"/>
</dbReference>
<feature type="transmembrane region" description="Helical" evidence="1">
    <location>
        <begin position="122"/>
        <end position="144"/>
    </location>
</feature>
<organism evidence="2 3">
    <name type="scientific">Nonomuraea cypriaca</name>
    <dbReference type="NCBI Taxonomy" id="1187855"/>
    <lineage>
        <taxon>Bacteria</taxon>
        <taxon>Bacillati</taxon>
        <taxon>Actinomycetota</taxon>
        <taxon>Actinomycetes</taxon>
        <taxon>Streptosporangiales</taxon>
        <taxon>Streptosporangiaceae</taxon>
        <taxon>Nonomuraea</taxon>
    </lineage>
</organism>
<proteinExistence type="predicted"/>
<reference evidence="2" key="1">
    <citation type="submission" date="2020-11" db="EMBL/GenBank/DDBJ databases">
        <title>Whole-genome analyses of Nonomuraea sp. K274.</title>
        <authorList>
            <person name="Veyisoglu A."/>
        </authorList>
    </citation>
    <scope>NUCLEOTIDE SEQUENCE</scope>
    <source>
        <strain evidence="2">K274</strain>
    </source>
</reference>
<keyword evidence="3" id="KW-1185">Reference proteome</keyword>
<name>A0A931A5W0_9ACTN</name>
<feature type="transmembrane region" description="Helical" evidence="1">
    <location>
        <begin position="352"/>
        <end position="371"/>
    </location>
</feature>
<evidence type="ECO:0000256" key="1">
    <source>
        <dbReference type="SAM" id="Phobius"/>
    </source>
</evidence>
<feature type="transmembrane region" description="Helical" evidence="1">
    <location>
        <begin position="179"/>
        <end position="204"/>
    </location>
</feature>
<feature type="transmembrane region" description="Helical" evidence="1">
    <location>
        <begin position="318"/>
        <end position="340"/>
    </location>
</feature>
<sequence length="617" mass="67193">MATIETAARPRSAARGDVVPAAALAMIAVQLVWKFDLVRRTYFRQDDFFFIARGLERELSWDYLMRVDYGHLVPGPFAMQWAMGRLGVYNDVLAHVVVIGLQAAAGLALLRLLHTLFGARPAILVPLGLYLLTPMTISALSWWAVAIETLPFQIALPMALCAHVGYLRTGRLRHALAAAAWTAFAMLFFVKAPFVLVLAFVLTLGWFPRANRKPAWLLYLFVIALYAVVFFRQFFTSVQLTNDTVRPELPDPAVAAGFAWKLLSESLVTSALGGPWRWRPIGGDYAITATPPALIWVSLAVAALVVTFSVVYRRRAWLAWTMLLGYFAVADVVPVTIGRITQLGPDLGGAELRYISSTSAVLAIVVALAFIPLRDEPEPWRRPLPRPHRVWIAPTAALAVVMAAGSVWSVAAYTRLPLGEPVKAYVETGRLALKRAPRDAVVLDTHVPAEVAYPIFFYDYARVSKVLGPIAGRPVNWTRRLSGPVRGGPLIFDQEGRLRPAQIEGVTIPQSSRGCTEVAAKEVRFRLPQPIPQGDWTVQVGYLNPAAAELAVRLGGDAAVVDAEEGFGSTYAQVNGGGGELSLRTRGGGTVCVGEIKIGVPRPAGHLAPIPPEPVRP</sequence>
<keyword evidence="1" id="KW-1133">Transmembrane helix</keyword>
<gene>
    <name evidence="2" type="ORF">ITP53_14340</name>
</gene>
<accession>A0A931A5W0</accession>
<evidence type="ECO:0000313" key="3">
    <source>
        <dbReference type="Proteomes" id="UP000605361"/>
    </source>
</evidence>
<feature type="transmembrane region" description="Helical" evidence="1">
    <location>
        <begin position="216"/>
        <end position="235"/>
    </location>
</feature>
<comment type="caution">
    <text evidence="2">The sequence shown here is derived from an EMBL/GenBank/DDBJ whole genome shotgun (WGS) entry which is preliminary data.</text>
</comment>
<feature type="transmembrane region" description="Helical" evidence="1">
    <location>
        <begin position="391"/>
        <end position="413"/>
    </location>
</feature>
<protein>
    <submittedName>
        <fullName evidence="2">Uncharacterized protein</fullName>
    </submittedName>
</protein>
<dbReference type="AlphaFoldDB" id="A0A931A5W0"/>
<keyword evidence="1" id="KW-0812">Transmembrane</keyword>
<evidence type="ECO:0000313" key="2">
    <source>
        <dbReference type="EMBL" id="MBF8186897.1"/>
    </source>
</evidence>